<evidence type="ECO:0000256" key="12">
    <source>
        <dbReference type="ARBA" id="ARBA00022833"/>
    </source>
</evidence>
<evidence type="ECO:0000256" key="19">
    <source>
        <dbReference type="PROSITE-ProRule" id="PRU00175"/>
    </source>
</evidence>
<dbReference type="STRING" id="5364.A0A5C3ML16"/>
<evidence type="ECO:0000256" key="11">
    <source>
        <dbReference type="ARBA" id="ARBA00022786"/>
    </source>
</evidence>
<dbReference type="GO" id="GO:0006281">
    <property type="term" value="P:DNA repair"/>
    <property type="evidence" value="ECO:0007669"/>
    <property type="project" value="UniProtKB-KW"/>
</dbReference>
<dbReference type="InterPro" id="IPR013083">
    <property type="entry name" value="Znf_RING/FYVE/PHD"/>
</dbReference>
<keyword evidence="12" id="KW-0862">Zinc</keyword>
<feature type="region of interest" description="Disordered" evidence="20">
    <location>
        <begin position="117"/>
        <end position="162"/>
    </location>
</feature>
<comment type="pathway">
    <text evidence="3">Protein modification; protein ubiquitination.</text>
</comment>
<evidence type="ECO:0000256" key="4">
    <source>
        <dbReference type="ARBA" id="ARBA00009506"/>
    </source>
</evidence>
<evidence type="ECO:0000256" key="9">
    <source>
        <dbReference type="ARBA" id="ARBA00022763"/>
    </source>
</evidence>
<evidence type="ECO:0000256" key="13">
    <source>
        <dbReference type="ARBA" id="ARBA00023125"/>
    </source>
</evidence>
<evidence type="ECO:0000256" key="8">
    <source>
        <dbReference type="ARBA" id="ARBA00022723"/>
    </source>
</evidence>
<comment type="similarity">
    <text evidence="4">Belongs to the RAD18 family.</text>
</comment>
<dbReference type="Pfam" id="PF13923">
    <property type="entry name" value="zf-C3HC4_2"/>
    <property type="match status" value="1"/>
</dbReference>
<proteinExistence type="inferred from homology"/>
<dbReference type="SMART" id="SM00184">
    <property type="entry name" value="RING"/>
    <property type="match status" value="1"/>
</dbReference>
<dbReference type="AlphaFoldDB" id="A0A5C3ML16"/>
<dbReference type="PANTHER" id="PTHR14134:SF2">
    <property type="entry name" value="E3 UBIQUITIN-PROTEIN LIGASE RAD18"/>
    <property type="match status" value="1"/>
</dbReference>
<evidence type="ECO:0000256" key="14">
    <source>
        <dbReference type="ARBA" id="ARBA00023204"/>
    </source>
</evidence>
<feature type="compositionally biased region" description="Acidic residues" evidence="20">
    <location>
        <begin position="368"/>
        <end position="380"/>
    </location>
</feature>
<dbReference type="GO" id="GO:0006513">
    <property type="term" value="P:protein monoubiquitination"/>
    <property type="evidence" value="ECO:0007669"/>
    <property type="project" value="InterPro"/>
</dbReference>
<evidence type="ECO:0000256" key="10">
    <source>
        <dbReference type="ARBA" id="ARBA00022771"/>
    </source>
</evidence>
<dbReference type="PROSITE" id="PS50089">
    <property type="entry name" value="ZF_RING_2"/>
    <property type="match status" value="1"/>
</dbReference>
<dbReference type="GO" id="GO:0005634">
    <property type="term" value="C:nucleus"/>
    <property type="evidence" value="ECO:0007669"/>
    <property type="project" value="UniProtKB-SubCell"/>
</dbReference>
<keyword evidence="11" id="KW-0833">Ubl conjugation pathway</keyword>
<feature type="region of interest" description="Disordered" evidence="20">
    <location>
        <begin position="189"/>
        <end position="216"/>
    </location>
</feature>
<dbReference type="Proteomes" id="UP000305948">
    <property type="component" value="Unassembled WGS sequence"/>
</dbReference>
<dbReference type="PROSITE" id="PS00518">
    <property type="entry name" value="ZF_RING_1"/>
    <property type="match status" value="1"/>
</dbReference>
<evidence type="ECO:0000313" key="23">
    <source>
        <dbReference type="Proteomes" id="UP000305948"/>
    </source>
</evidence>
<comment type="catalytic activity">
    <reaction evidence="1">
        <text>S-ubiquitinyl-[E2 ubiquitin-conjugating enzyme]-L-cysteine + [acceptor protein]-L-lysine = [E2 ubiquitin-conjugating enzyme]-L-cysteine + N(6)-ubiquitinyl-[acceptor protein]-L-lysine.</text>
        <dbReference type="EC" id="2.3.2.27"/>
    </reaction>
</comment>
<evidence type="ECO:0000256" key="15">
    <source>
        <dbReference type="ARBA" id="ARBA00023242"/>
    </source>
</evidence>
<keyword evidence="9" id="KW-0227">DNA damage</keyword>
<organism evidence="22 23">
    <name type="scientific">Heliocybe sulcata</name>
    <dbReference type="NCBI Taxonomy" id="5364"/>
    <lineage>
        <taxon>Eukaryota</taxon>
        <taxon>Fungi</taxon>
        <taxon>Dikarya</taxon>
        <taxon>Basidiomycota</taxon>
        <taxon>Agaricomycotina</taxon>
        <taxon>Agaricomycetes</taxon>
        <taxon>Gloeophyllales</taxon>
        <taxon>Gloeophyllaceae</taxon>
        <taxon>Heliocybe</taxon>
    </lineage>
</organism>
<evidence type="ECO:0000256" key="17">
    <source>
        <dbReference type="ARBA" id="ARBA00074353"/>
    </source>
</evidence>
<keyword evidence="7" id="KW-0808">Transferase</keyword>
<evidence type="ECO:0000259" key="21">
    <source>
        <dbReference type="PROSITE" id="PS50089"/>
    </source>
</evidence>
<evidence type="ECO:0000256" key="18">
    <source>
        <dbReference type="ARBA" id="ARBA00082369"/>
    </source>
</evidence>
<evidence type="ECO:0000313" key="22">
    <source>
        <dbReference type="EMBL" id="TFK46004.1"/>
    </source>
</evidence>
<evidence type="ECO:0000256" key="1">
    <source>
        <dbReference type="ARBA" id="ARBA00000900"/>
    </source>
</evidence>
<feature type="region of interest" description="Disordered" evidence="20">
    <location>
        <begin position="338"/>
        <end position="380"/>
    </location>
</feature>
<dbReference type="Gene3D" id="3.30.40.10">
    <property type="entry name" value="Zinc/RING finger domain, C3HC4 (zinc finger)"/>
    <property type="match status" value="1"/>
</dbReference>
<evidence type="ECO:0000256" key="5">
    <source>
        <dbReference type="ARBA" id="ARBA00012483"/>
    </source>
</evidence>
<evidence type="ECO:0000256" key="16">
    <source>
        <dbReference type="ARBA" id="ARBA00031783"/>
    </source>
</evidence>
<dbReference type="GO" id="GO:0061630">
    <property type="term" value="F:ubiquitin protein ligase activity"/>
    <property type="evidence" value="ECO:0007669"/>
    <property type="project" value="UniProtKB-EC"/>
</dbReference>
<comment type="subcellular location">
    <subcellularLocation>
        <location evidence="2">Nucleus</location>
    </subcellularLocation>
</comment>
<dbReference type="OrthoDB" id="9049620at2759"/>
<name>A0A5C3ML16_9AGAM</name>
<keyword evidence="15" id="KW-0539">Nucleus</keyword>
<sequence length="380" mass="42264">MSIDPLEKWLASDVHDPSDFPKSATTLRDLDGSLRCNICGELFSAPVTLGCGHCFCSVCVREAIQVKAECPTCRKTTNESHIRSNPQMEAAVEGWRNSRALVLRLCLEEEKRRSAPACAPSTISSTIKKRKRSPDSSSSPTTPEASNERPDKRANGPSSSSQEVTIIASADLVNCPICQKRVQMKRVNSHIDNGCRSPSSSDIERTRSKPAQAQKNAWSKILDRNVSGKGKAKERDGDCAPLPKASYQVLKDKQVKDLLVDQQLPTTGDRNAWIARHQRWVLIWNANLDKQPEQRKTISELRAELRRWEEGRSKAKKAPVVEDAVEYEKLNKAQFDRLIAAARPKNSRDTQTQTPADKPPDEGKENGGNDDDDDDVIVLD</sequence>
<dbReference type="Gene3D" id="3.30.160.60">
    <property type="entry name" value="Classic Zinc Finger"/>
    <property type="match status" value="1"/>
</dbReference>
<keyword evidence="10 19" id="KW-0863">Zinc-finger</keyword>
<evidence type="ECO:0000256" key="3">
    <source>
        <dbReference type="ARBA" id="ARBA00004906"/>
    </source>
</evidence>
<dbReference type="FunFam" id="3.30.40.10:FF:000172">
    <property type="entry name" value="E3 ubiquitin-protein ligase RAD18"/>
    <property type="match status" value="1"/>
</dbReference>
<dbReference type="EC" id="2.3.2.27" evidence="5"/>
<dbReference type="PANTHER" id="PTHR14134">
    <property type="entry name" value="E3 UBIQUITIN-PROTEIN LIGASE RAD18"/>
    <property type="match status" value="1"/>
</dbReference>
<keyword evidence="14" id="KW-0234">DNA repair</keyword>
<evidence type="ECO:0000256" key="2">
    <source>
        <dbReference type="ARBA" id="ARBA00004123"/>
    </source>
</evidence>
<dbReference type="InterPro" id="IPR001841">
    <property type="entry name" value="Znf_RING"/>
</dbReference>
<dbReference type="EMBL" id="ML213534">
    <property type="protein sequence ID" value="TFK46004.1"/>
    <property type="molecule type" value="Genomic_DNA"/>
</dbReference>
<dbReference type="GO" id="GO:0006301">
    <property type="term" value="P:DNA damage tolerance"/>
    <property type="evidence" value="ECO:0007669"/>
    <property type="project" value="InterPro"/>
</dbReference>
<dbReference type="GO" id="GO:0097505">
    <property type="term" value="C:Rad6-Rad18 complex"/>
    <property type="evidence" value="ECO:0007669"/>
    <property type="project" value="TreeGrafter"/>
</dbReference>
<feature type="domain" description="RING-type" evidence="21">
    <location>
        <begin position="36"/>
        <end position="74"/>
    </location>
</feature>
<keyword evidence="23" id="KW-1185">Reference proteome</keyword>
<evidence type="ECO:0000256" key="7">
    <source>
        <dbReference type="ARBA" id="ARBA00022679"/>
    </source>
</evidence>
<dbReference type="GO" id="GO:0003697">
    <property type="term" value="F:single-stranded DNA binding"/>
    <property type="evidence" value="ECO:0007669"/>
    <property type="project" value="InterPro"/>
</dbReference>
<dbReference type="InterPro" id="IPR006642">
    <property type="entry name" value="Rad18_UBZ4"/>
</dbReference>
<keyword evidence="13" id="KW-0238">DNA-binding</keyword>
<evidence type="ECO:0000256" key="20">
    <source>
        <dbReference type="SAM" id="MobiDB-lite"/>
    </source>
</evidence>
<reference evidence="22 23" key="1">
    <citation type="journal article" date="2019" name="Nat. Ecol. Evol.">
        <title>Megaphylogeny resolves global patterns of mushroom evolution.</title>
        <authorList>
            <person name="Varga T."/>
            <person name="Krizsan K."/>
            <person name="Foldi C."/>
            <person name="Dima B."/>
            <person name="Sanchez-Garcia M."/>
            <person name="Sanchez-Ramirez S."/>
            <person name="Szollosi G.J."/>
            <person name="Szarkandi J.G."/>
            <person name="Papp V."/>
            <person name="Albert L."/>
            <person name="Andreopoulos W."/>
            <person name="Angelini C."/>
            <person name="Antonin V."/>
            <person name="Barry K.W."/>
            <person name="Bougher N.L."/>
            <person name="Buchanan P."/>
            <person name="Buyck B."/>
            <person name="Bense V."/>
            <person name="Catcheside P."/>
            <person name="Chovatia M."/>
            <person name="Cooper J."/>
            <person name="Damon W."/>
            <person name="Desjardin D."/>
            <person name="Finy P."/>
            <person name="Geml J."/>
            <person name="Haridas S."/>
            <person name="Hughes K."/>
            <person name="Justo A."/>
            <person name="Karasinski D."/>
            <person name="Kautmanova I."/>
            <person name="Kiss B."/>
            <person name="Kocsube S."/>
            <person name="Kotiranta H."/>
            <person name="LaButti K.M."/>
            <person name="Lechner B.E."/>
            <person name="Liimatainen K."/>
            <person name="Lipzen A."/>
            <person name="Lukacs Z."/>
            <person name="Mihaltcheva S."/>
            <person name="Morgado L.N."/>
            <person name="Niskanen T."/>
            <person name="Noordeloos M.E."/>
            <person name="Ohm R.A."/>
            <person name="Ortiz-Santana B."/>
            <person name="Ovrebo C."/>
            <person name="Racz N."/>
            <person name="Riley R."/>
            <person name="Savchenko A."/>
            <person name="Shiryaev A."/>
            <person name="Soop K."/>
            <person name="Spirin V."/>
            <person name="Szebenyi C."/>
            <person name="Tomsovsky M."/>
            <person name="Tulloss R.E."/>
            <person name="Uehling J."/>
            <person name="Grigoriev I.V."/>
            <person name="Vagvolgyi C."/>
            <person name="Papp T."/>
            <person name="Martin F.M."/>
            <person name="Miettinen O."/>
            <person name="Hibbett D.S."/>
            <person name="Nagy L.G."/>
        </authorList>
    </citation>
    <scope>NUCLEOTIDE SEQUENCE [LARGE SCALE GENOMIC DNA]</scope>
    <source>
        <strain evidence="22 23">OMC1185</strain>
    </source>
</reference>
<dbReference type="SUPFAM" id="SSF57850">
    <property type="entry name" value="RING/U-box"/>
    <property type="match status" value="1"/>
</dbReference>
<dbReference type="InterPro" id="IPR039577">
    <property type="entry name" value="Rad18"/>
</dbReference>
<accession>A0A5C3ML16</accession>
<protein>
    <recommendedName>
        <fullName evidence="6">Postreplication repair E3 ubiquitin-protein ligase RAD18</fullName>
        <ecNumber evidence="5">2.3.2.27</ecNumber>
    </recommendedName>
    <alternativeName>
        <fullName evidence="17">Postreplication repair E3 ubiquitin-protein ligase rad18</fullName>
    </alternativeName>
    <alternativeName>
        <fullName evidence="16 18">RING-type E3 ubiquitin transferase RAD18</fullName>
    </alternativeName>
</protein>
<feature type="compositionally biased region" description="Basic and acidic residues" evidence="20">
    <location>
        <begin position="358"/>
        <end position="367"/>
    </location>
</feature>
<dbReference type="InterPro" id="IPR017907">
    <property type="entry name" value="Znf_RING_CS"/>
</dbReference>
<gene>
    <name evidence="22" type="ORF">OE88DRAFT_1739812</name>
</gene>
<dbReference type="SMART" id="SM00734">
    <property type="entry name" value="ZnF_Rad18"/>
    <property type="match status" value="1"/>
</dbReference>
<dbReference type="GO" id="GO:0008270">
    <property type="term" value="F:zinc ion binding"/>
    <property type="evidence" value="ECO:0007669"/>
    <property type="project" value="UniProtKB-KW"/>
</dbReference>
<keyword evidence="8" id="KW-0479">Metal-binding</keyword>
<evidence type="ECO:0000256" key="6">
    <source>
        <dbReference type="ARBA" id="ARBA00015551"/>
    </source>
</evidence>